<accession>D8U3Z1</accession>
<evidence type="ECO:0000313" key="2">
    <source>
        <dbReference type="Proteomes" id="UP000001058"/>
    </source>
</evidence>
<dbReference type="Proteomes" id="UP000001058">
    <property type="component" value="Unassembled WGS sequence"/>
</dbReference>
<dbReference type="AlphaFoldDB" id="D8U3Z1"/>
<gene>
    <name evidence="1" type="ORF">VOLCADRAFT_94125</name>
</gene>
<proteinExistence type="predicted"/>
<dbReference type="KEGG" id="vcn:VOLCADRAFT_94125"/>
<organism evidence="2">
    <name type="scientific">Volvox carteri f. nagariensis</name>
    <dbReference type="NCBI Taxonomy" id="3068"/>
    <lineage>
        <taxon>Eukaryota</taxon>
        <taxon>Viridiplantae</taxon>
        <taxon>Chlorophyta</taxon>
        <taxon>core chlorophytes</taxon>
        <taxon>Chlorophyceae</taxon>
        <taxon>CS clade</taxon>
        <taxon>Chlamydomonadales</taxon>
        <taxon>Volvocaceae</taxon>
        <taxon>Volvox</taxon>
    </lineage>
</organism>
<dbReference type="GeneID" id="9622323"/>
<keyword evidence="2" id="KW-1185">Reference proteome</keyword>
<dbReference type="EMBL" id="GL378356">
    <property type="protein sequence ID" value="EFJ45615.1"/>
    <property type="molecule type" value="Genomic_DNA"/>
</dbReference>
<sequence>MPQARYRSLPPQTPLWQPWQQTGGLDRSCVLNHMTDPAGKGVATVMLMELRYGESSWPVDLDLAGQTNSLNSDMQVIMTTSRPTHTLSGATSVVGTALALWVSLFSCVTNDTCLWTILQQYVRAFNQRGPPTQPHQPASN</sequence>
<name>D8U3Z1_VOLCA</name>
<dbReference type="RefSeq" id="XP_002953305.1">
    <property type="nucleotide sequence ID" value="XM_002953259.1"/>
</dbReference>
<reference evidence="1 2" key="1">
    <citation type="journal article" date="2010" name="Science">
        <title>Genomic analysis of organismal complexity in the multicellular green alga Volvox carteri.</title>
        <authorList>
            <person name="Prochnik S.E."/>
            <person name="Umen J."/>
            <person name="Nedelcu A.M."/>
            <person name="Hallmann A."/>
            <person name="Miller S.M."/>
            <person name="Nishii I."/>
            <person name="Ferris P."/>
            <person name="Kuo A."/>
            <person name="Mitros T."/>
            <person name="Fritz-Laylin L.K."/>
            <person name="Hellsten U."/>
            <person name="Chapman J."/>
            <person name="Simakov O."/>
            <person name="Rensing S.A."/>
            <person name="Terry A."/>
            <person name="Pangilinan J."/>
            <person name="Kapitonov V."/>
            <person name="Jurka J."/>
            <person name="Salamov A."/>
            <person name="Shapiro H."/>
            <person name="Schmutz J."/>
            <person name="Grimwood J."/>
            <person name="Lindquist E."/>
            <person name="Lucas S."/>
            <person name="Grigoriev I.V."/>
            <person name="Schmitt R."/>
            <person name="Kirk D."/>
            <person name="Rokhsar D.S."/>
        </authorList>
    </citation>
    <scope>NUCLEOTIDE SEQUENCE [LARGE SCALE GENOMIC DNA]</scope>
    <source>
        <strain evidence="2">f. Nagariensis / Eve</strain>
    </source>
</reference>
<protein>
    <submittedName>
        <fullName evidence="1">Uncharacterized protein</fullName>
    </submittedName>
</protein>
<evidence type="ECO:0000313" key="1">
    <source>
        <dbReference type="EMBL" id="EFJ45615.1"/>
    </source>
</evidence>
<dbReference type="InParanoid" id="D8U3Z1"/>